<evidence type="ECO:0000256" key="1">
    <source>
        <dbReference type="SAM" id="MobiDB-lite"/>
    </source>
</evidence>
<dbReference type="AlphaFoldDB" id="A0A926EUZ2"/>
<feature type="compositionally biased region" description="Polar residues" evidence="1">
    <location>
        <begin position="136"/>
        <end position="151"/>
    </location>
</feature>
<feature type="region of interest" description="Disordered" evidence="1">
    <location>
        <begin position="136"/>
        <end position="155"/>
    </location>
</feature>
<sequence length="346" mass="38413">MLVEEPIYPGKGVSEIKMLSDYFEDIKGTPGDTEVYVLKGEKPGGSILVLGGTHPNEPSGFVSAILLIENAVPEQGTMFVVPRTNNSGFTHDDPQEGSPMRFTIDTPSGERWFRFGSRATNPIHQWPDPDIYVHKSSGQKLSGSETRNINRTYPGRADGSFTEKVSYAITEMIKQENIDITVDLHEASPEYPTINAIVAHEKAMPLASQALINMQIEGINISLEPSPTNLRGLTHRELGDHTDTLALLMETANPSQGRLRGKTDSDLVVNGKDKFYVRAAEHGRLYVPFDEKGHPLSERVARHITGVKEFYTVFGEQNPDKNIDIKGIPNYEDMINHGLGEYLQPR</sequence>
<reference evidence="2" key="1">
    <citation type="submission" date="2020-08" db="EMBL/GenBank/DDBJ databases">
        <title>Genome public.</title>
        <authorList>
            <person name="Liu C."/>
            <person name="Sun Q."/>
        </authorList>
    </citation>
    <scope>NUCLEOTIDE SEQUENCE</scope>
    <source>
        <strain evidence="2">BX21</strain>
    </source>
</reference>
<name>A0A926EUZ2_9FIRM</name>
<comment type="caution">
    <text evidence="2">The sequence shown here is derived from an EMBL/GenBank/DDBJ whole genome shotgun (WGS) entry which is preliminary data.</text>
</comment>
<dbReference type="Gene3D" id="3.40.630.10">
    <property type="entry name" value="Zn peptidases"/>
    <property type="match status" value="2"/>
</dbReference>
<accession>A0A926EUZ2</accession>
<organism evidence="2 3">
    <name type="scientific">Paratissierella segnis</name>
    <dbReference type="NCBI Taxonomy" id="2763679"/>
    <lineage>
        <taxon>Bacteria</taxon>
        <taxon>Bacillati</taxon>
        <taxon>Bacillota</taxon>
        <taxon>Tissierellia</taxon>
        <taxon>Tissierellales</taxon>
        <taxon>Tissierellaceae</taxon>
        <taxon>Paratissierella</taxon>
    </lineage>
</organism>
<evidence type="ECO:0000313" key="3">
    <source>
        <dbReference type="Proteomes" id="UP000601171"/>
    </source>
</evidence>
<evidence type="ECO:0000313" key="2">
    <source>
        <dbReference type="EMBL" id="MBC8588995.1"/>
    </source>
</evidence>
<dbReference type="SUPFAM" id="SSF53187">
    <property type="entry name" value="Zn-dependent exopeptidases"/>
    <property type="match status" value="1"/>
</dbReference>
<protein>
    <submittedName>
        <fullName evidence="2">Succinylglutamate desuccinylase/aspartoacylase family protein</fullName>
    </submittedName>
</protein>
<keyword evidence="3" id="KW-1185">Reference proteome</keyword>
<dbReference type="Proteomes" id="UP000601171">
    <property type="component" value="Unassembled WGS sequence"/>
</dbReference>
<dbReference type="EMBL" id="JACRTG010000029">
    <property type="protein sequence ID" value="MBC8588995.1"/>
    <property type="molecule type" value="Genomic_DNA"/>
</dbReference>
<gene>
    <name evidence="2" type="ORF">H8707_12295</name>
</gene>
<proteinExistence type="predicted"/>